<evidence type="ECO:0000313" key="1">
    <source>
        <dbReference type="EMBL" id="KKL84214.1"/>
    </source>
</evidence>
<protein>
    <submittedName>
        <fullName evidence="1">Uncharacterized protein</fullName>
    </submittedName>
</protein>
<reference evidence="1" key="1">
    <citation type="journal article" date="2015" name="Nature">
        <title>Complex archaea that bridge the gap between prokaryotes and eukaryotes.</title>
        <authorList>
            <person name="Spang A."/>
            <person name="Saw J.H."/>
            <person name="Jorgensen S.L."/>
            <person name="Zaremba-Niedzwiedzka K."/>
            <person name="Martijn J."/>
            <person name="Lind A.E."/>
            <person name="van Eijk R."/>
            <person name="Schleper C."/>
            <person name="Guy L."/>
            <person name="Ettema T.J."/>
        </authorList>
    </citation>
    <scope>NUCLEOTIDE SEQUENCE</scope>
</reference>
<dbReference type="AlphaFoldDB" id="A0A0F9FCU6"/>
<proteinExistence type="predicted"/>
<organism evidence="1">
    <name type="scientific">marine sediment metagenome</name>
    <dbReference type="NCBI Taxonomy" id="412755"/>
    <lineage>
        <taxon>unclassified sequences</taxon>
        <taxon>metagenomes</taxon>
        <taxon>ecological metagenomes</taxon>
    </lineage>
</organism>
<dbReference type="EMBL" id="LAZR01021763">
    <property type="protein sequence ID" value="KKL84214.1"/>
    <property type="molecule type" value="Genomic_DNA"/>
</dbReference>
<comment type="caution">
    <text evidence="1">The sequence shown here is derived from an EMBL/GenBank/DDBJ whole genome shotgun (WGS) entry which is preliminary data.</text>
</comment>
<gene>
    <name evidence="1" type="ORF">LCGC14_1966950</name>
</gene>
<accession>A0A0F9FCU6</accession>
<sequence>KYLMRAGRKADAPYISDVAKCLWWCAKSIMFHGGTFELPPGSPFMPLGVITHKKKTKAKPGRRPRAVRKAVRKAVRQRAIHMGRVDA</sequence>
<name>A0A0F9FCU6_9ZZZZ</name>
<feature type="non-terminal residue" evidence="1">
    <location>
        <position position="1"/>
    </location>
</feature>